<evidence type="ECO:0000259" key="7">
    <source>
        <dbReference type="Pfam" id="PF01939"/>
    </source>
</evidence>
<dbReference type="InterPro" id="IPR002793">
    <property type="entry name" value="Endonuclease_NucS"/>
</dbReference>
<keyword evidence="1 6" id="KW-0963">Cytoplasm</keyword>
<dbReference type="PANTHER" id="PTHR38814:SF1">
    <property type="entry name" value="ENDONUCLEASE NUCS"/>
    <property type="match status" value="1"/>
</dbReference>
<keyword evidence="4 6" id="KW-0378">Hydrolase</keyword>
<dbReference type="AlphaFoldDB" id="A0A8T4LBA5"/>
<dbReference type="HAMAP" id="MF_00722">
    <property type="entry name" value="NucS"/>
    <property type="match status" value="1"/>
</dbReference>
<dbReference type="EMBL" id="JAGVWC010000011">
    <property type="protein sequence ID" value="MBS3061990.1"/>
    <property type="molecule type" value="Genomic_DNA"/>
</dbReference>
<accession>A0A8T4LBA5</accession>
<proteinExistence type="inferred from homology"/>
<feature type="domain" description="Endonuclease NucS C-terminal" evidence="7">
    <location>
        <begin position="120"/>
        <end position="226"/>
    </location>
</feature>
<evidence type="ECO:0000256" key="1">
    <source>
        <dbReference type="ARBA" id="ARBA00022490"/>
    </source>
</evidence>
<comment type="similarity">
    <text evidence="6">Belongs to the NucS endonuclease family.</text>
</comment>
<comment type="subcellular location">
    <subcellularLocation>
        <location evidence="6">Cytoplasm</location>
    </subcellularLocation>
</comment>
<dbReference type="GO" id="GO:0003677">
    <property type="term" value="F:DNA binding"/>
    <property type="evidence" value="ECO:0007669"/>
    <property type="project" value="UniProtKB-KW"/>
</dbReference>
<dbReference type="GO" id="GO:0005737">
    <property type="term" value="C:cytoplasm"/>
    <property type="evidence" value="ECO:0007669"/>
    <property type="project" value="UniProtKB-SubCell"/>
</dbReference>
<evidence type="ECO:0000313" key="9">
    <source>
        <dbReference type="EMBL" id="MBS3061990.1"/>
    </source>
</evidence>
<comment type="caution">
    <text evidence="9">The sequence shown here is derived from an EMBL/GenBank/DDBJ whole genome shotgun (WGS) entry which is preliminary data.</text>
</comment>
<dbReference type="Proteomes" id="UP000675968">
    <property type="component" value="Unassembled WGS sequence"/>
</dbReference>
<dbReference type="PANTHER" id="PTHR38814">
    <property type="entry name" value="ENDONUCLEASE NUCS"/>
    <property type="match status" value="1"/>
</dbReference>
<protein>
    <recommendedName>
        <fullName evidence="6">Endonuclease NucS</fullName>
        <ecNumber evidence="6">3.1.-.-</ecNumber>
    </recommendedName>
</protein>
<gene>
    <name evidence="6 9" type="primary">nucS</name>
    <name evidence="9" type="ORF">J4215_05400</name>
</gene>
<comment type="function">
    <text evidence="6">Cleaves both 3' and 5' ssDNA extremities of branched DNA structures.</text>
</comment>
<dbReference type="InterPro" id="IPR011856">
    <property type="entry name" value="tRNA_endonuc-like_dom_sf"/>
</dbReference>
<sequence length="248" mass="28479">MELSFVKERIEHAVLCKQLANIVGTCYVEYWGRAASKLPKGKRLLMIKGDGSFAIHQNRLLRPTNYMMGSTIGCELSDDTLIITASKLHPKETMKVIFYNVDDLQSYEMDEASDLRLFGSERELSDQLMQDLSFLEAGLKPLNQEEVLRKGLVDILAEDKEGRLVVIELKRRQADFNAVQQLKRYMDQVQNMKGKKTRGLLIAPEIRKNARELLEKYGLEFFAIDFEVSNPSTKIKGLQKKQKTLFEL</sequence>
<dbReference type="Gene3D" id="2.70.180.20">
    <property type="match status" value="1"/>
</dbReference>
<evidence type="ECO:0000256" key="5">
    <source>
        <dbReference type="ARBA" id="ARBA00023125"/>
    </source>
</evidence>
<feature type="domain" description="Endonuclease NucS N-terminal PH-like" evidence="8">
    <location>
        <begin position="19"/>
        <end position="112"/>
    </location>
</feature>
<evidence type="ECO:0000256" key="4">
    <source>
        <dbReference type="ARBA" id="ARBA00022801"/>
    </source>
</evidence>
<dbReference type="EC" id="3.1.-.-" evidence="6"/>
<evidence type="ECO:0000259" key="8">
    <source>
        <dbReference type="Pfam" id="PF21003"/>
    </source>
</evidence>
<dbReference type="GO" id="GO:0000014">
    <property type="term" value="F:single-stranded DNA endodeoxyribonuclease activity"/>
    <property type="evidence" value="ECO:0007669"/>
    <property type="project" value="UniProtKB-UniRule"/>
</dbReference>
<evidence type="ECO:0000313" key="10">
    <source>
        <dbReference type="Proteomes" id="UP000675968"/>
    </source>
</evidence>
<dbReference type="CDD" id="cd22341">
    <property type="entry name" value="NucS-like"/>
    <property type="match status" value="1"/>
</dbReference>
<keyword evidence="5 6" id="KW-0238">DNA-binding</keyword>
<evidence type="ECO:0000256" key="6">
    <source>
        <dbReference type="HAMAP-Rule" id="MF_00722"/>
    </source>
</evidence>
<dbReference type="Gene3D" id="3.40.1350.10">
    <property type="match status" value="1"/>
</dbReference>
<organism evidence="9 10">
    <name type="scientific">Candidatus Iainarchaeum sp</name>
    <dbReference type="NCBI Taxonomy" id="3101447"/>
    <lineage>
        <taxon>Archaea</taxon>
        <taxon>Candidatus Iainarchaeota</taxon>
        <taxon>Candidatus Iainarchaeia</taxon>
        <taxon>Candidatus Iainarchaeales</taxon>
        <taxon>Candidatus Iainarchaeaceae</taxon>
        <taxon>Candidatus Iainarchaeum</taxon>
    </lineage>
</organism>
<keyword evidence="3 6" id="KW-0255">Endonuclease</keyword>
<dbReference type="InterPro" id="IPR048301">
    <property type="entry name" value="NucS_C"/>
</dbReference>
<dbReference type="InterPro" id="IPR049173">
    <property type="entry name" value="NucS_N_sf"/>
</dbReference>
<dbReference type="Pfam" id="PF21003">
    <property type="entry name" value="NucS_N"/>
    <property type="match status" value="1"/>
</dbReference>
<reference evidence="9" key="2">
    <citation type="submission" date="2021-05" db="EMBL/GenBank/DDBJ databases">
        <title>Protein family content uncovers lineage relationships and bacterial pathway maintenance mechanisms in DPANN archaea.</title>
        <authorList>
            <person name="Castelle C.J."/>
            <person name="Meheust R."/>
            <person name="Jaffe A.L."/>
            <person name="Seitz K."/>
            <person name="Gong X."/>
            <person name="Baker B.J."/>
            <person name="Banfield J.F."/>
        </authorList>
    </citation>
    <scope>NUCLEOTIDE SEQUENCE</scope>
    <source>
        <strain evidence="9">RIFCSPLOWO2_01_FULL_AR10_48_17</strain>
    </source>
</reference>
<reference evidence="9" key="1">
    <citation type="submission" date="2021-03" db="EMBL/GenBank/DDBJ databases">
        <authorList>
            <person name="Jaffe A."/>
        </authorList>
    </citation>
    <scope>NUCLEOTIDE SEQUENCE</scope>
    <source>
        <strain evidence="9">RIFCSPLOWO2_01_FULL_AR10_48_17</strain>
    </source>
</reference>
<evidence type="ECO:0000256" key="2">
    <source>
        <dbReference type="ARBA" id="ARBA00022722"/>
    </source>
</evidence>
<name>A0A8T4LBA5_9ARCH</name>
<dbReference type="Pfam" id="PF01939">
    <property type="entry name" value="NucS_C"/>
    <property type="match status" value="1"/>
</dbReference>
<dbReference type="InterPro" id="IPR048302">
    <property type="entry name" value="NucS_N"/>
</dbReference>
<dbReference type="NCBIfam" id="NF003270">
    <property type="entry name" value="PRK04247.1"/>
    <property type="match status" value="1"/>
</dbReference>
<evidence type="ECO:0000256" key="3">
    <source>
        <dbReference type="ARBA" id="ARBA00022759"/>
    </source>
</evidence>
<keyword evidence="2 6" id="KW-0540">Nuclease</keyword>